<evidence type="ECO:0000313" key="7">
    <source>
        <dbReference type="Proteomes" id="UP000887568"/>
    </source>
</evidence>
<evidence type="ECO:0000259" key="4">
    <source>
        <dbReference type="PROSITE" id="PS50191"/>
    </source>
</evidence>
<keyword evidence="3" id="KW-1133">Transmembrane helix</keyword>
<dbReference type="Pfam" id="PF00650">
    <property type="entry name" value="CRAL_TRIO"/>
    <property type="match status" value="1"/>
</dbReference>
<dbReference type="InterPro" id="IPR000535">
    <property type="entry name" value="MSP_dom"/>
</dbReference>
<dbReference type="Gene3D" id="2.60.40.10">
    <property type="entry name" value="Immunoglobulins"/>
    <property type="match status" value="1"/>
</dbReference>
<organism evidence="6 7">
    <name type="scientific">Patiria miniata</name>
    <name type="common">Bat star</name>
    <name type="synonym">Asterina miniata</name>
    <dbReference type="NCBI Taxonomy" id="46514"/>
    <lineage>
        <taxon>Eukaryota</taxon>
        <taxon>Metazoa</taxon>
        <taxon>Echinodermata</taxon>
        <taxon>Eleutherozoa</taxon>
        <taxon>Asterozoa</taxon>
        <taxon>Asteroidea</taxon>
        <taxon>Valvatacea</taxon>
        <taxon>Valvatida</taxon>
        <taxon>Asterinidae</taxon>
        <taxon>Patiria</taxon>
    </lineage>
</organism>
<dbReference type="InterPro" id="IPR036865">
    <property type="entry name" value="CRAL-TRIO_dom_sf"/>
</dbReference>
<dbReference type="SUPFAM" id="SSF46938">
    <property type="entry name" value="CRAL/TRIO N-terminal domain"/>
    <property type="match status" value="1"/>
</dbReference>
<evidence type="ECO:0000259" key="5">
    <source>
        <dbReference type="PROSITE" id="PS50202"/>
    </source>
</evidence>
<dbReference type="InterPro" id="IPR008962">
    <property type="entry name" value="PapD-like_sf"/>
</dbReference>
<dbReference type="Pfam" id="PF00635">
    <property type="entry name" value="Motile_Sperm"/>
    <property type="match status" value="1"/>
</dbReference>
<evidence type="ECO:0000256" key="2">
    <source>
        <dbReference type="SAM" id="MobiDB-lite"/>
    </source>
</evidence>
<feature type="coiled-coil region" evidence="1">
    <location>
        <begin position="473"/>
        <end position="500"/>
    </location>
</feature>
<feature type="compositionally biased region" description="Basic residues" evidence="2">
    <location>
        <begin position="325"/>
        <end position="334"/>
    </location>
</feature>
<sequence length="551" mass="62665">MPGPRALLDEDMVARFRAEFFEQYTDGGHNEAYDPRDVEVLRTSDKYVHKFLMIAKMDFKLTGEKINTVFKWRKQFGLNDMTFDSFDEEVLTSGGFYSHNRCKIGRRIVWFKICKYKKDPSRTNIVKQFMAFWLNKMESEAMGEDVVILMDMTNAGLSNLDMDVVKFMITCFELYFPALVGIMLVHDMHWVLNAIWKIIEKLLSAESREHIKFVRGPGILELIAPDQLPPYMGGTDEWEWTWPLPEEEKDVLLEIEDSDDHQQPPQDDSMFSIPNGDVSRMEDGTPEPSPLNSPRAKRVHFAPGTGGQQLGVADEGDGLTSEKKRMPRRTPKKQKLNIHKGALLTIKPGDQLVFEEPSQPTDNEPSLVMSLTNTTDRKVAYKIKTTTPDRYKVRPSAGPVNPGASINVTITLLSGDKDSVSRDKFLVISTELTEVLRTPGELTEFWKKVEQDDIIEHRVRCVFQASKKPEMDIAELKRDMSTLKSKVDSLTQQVATITDNTTKLLRLVLIQLVLLLCLAMYYFLFSPSGSVEQPAMSGAEDQGDYCPAVRD</sequence>
<protein>
    <recommendedName>
        <fullName evidence="8">Motile sperm domain-containing protein 2</fullName>
    </recommendedName>
</protein>
<dbReference type="Proteomes" id="UP000887568">
    <property type="component" value="Unplaced"/>
</dbReference>
<feature type="region of interest" description="Disordered" evidence="2">
    <location>
        <begin position="259"/>
        <end position="334"/>
    </location>
</feature>
<evidence type="ECO:0000313" key="6">
    <source>
        <dbReference type="EnsemblMetazoa" id="XP_038056030.1"/>
    </source>
</evidence>
<dbReference type="GO" id="GO:0140284">
    <property type="term" value="C:endoplasmic reticulum-endosome membrane contact site"/>
    <property type="evidence" value="ECO:0007669"/>
    <property type="project" value="TreeGrafter"/>
</dbReference>
<proteinExistence type="predicted"/>
<dbReference type="GeneID" id="119728020"/>
<feature type="transmembrane region" description="Helical" evidence="3">
    <location>
        <begin position="504"/>
        <end position="524"/>
    </location>
</feature>
<dbReference type="EnsemblMetazoa" id="XM_038200102.1">
    <property type="protein sequence ID" value="XP_038056030.1"/>
    <property type="gene ID" value="LOC119728020"/>
</dbReference>
<dbReference type="Gene3D" id="3.40.525.10">
    <property type="entry name" value="CRAL-TRIO lipid binding domain"/>
    <property type="match status" value="1"/>
</dbReference>
<keyword evidence="7" id="KW-1185">Reference proteome</keyword>
<dbReference type="InterPro" id="IPR053012">
    <property type="entry name" value="ER-organelle_contact"/>
</dbReference>
<feature type="domain" description="CRAL-TRIO" evidence="4">
    <location>
        <begin position="84"/>
        <end position="240"/>
    </location>
</feature>
<dbReference type="GO" id="GO:0012505">
    <property type="term" value="C:endomembrane system"/>
    <property type="evidence" value="ECO:0007669"/>
    <property type="project" value="TreeGrafter"/>
</dbReference>
<dbReference type="SUPFAM" id="SSF49354">
    <property type="entry name" value="PapD-like"/>
    <property type="match status" value="1"/>
</dbReference>
<dbReference type="PROSITE" id="PS50191">
    <property type="entry name" value="CRAL_TRIO"/>
    <property type="match status" value="1"/>
</dbReference>
<evidence type="ECO:0000256" key="3">
    <source>
        <dbReference type="SAM" id="Phobius"/>
    </source>
</evidence>
<dbReference type="OMA" id="NDALKCW"/>
<feature type="domain" description="MSP" evidence="5">
    <location>
        <begin position="343"/>
        <end position="464"/>
    </location>
</feature>
<dbReference type="PROSITE" id="PS50202">
    <property type="entry name" value="MSP"/>
    <property type="match status" value="1"/>
</dbReference>
<dbReference type="InterPro" id="IPR036273">
    <property type="entry name" value="CRAL/TRIO_N_dom_sf"/>
</dbReference>
<dbReference type="SUPFAM" id="SSF52087">
    <property type="entry name" value="CRAL/TRIO domain"/>
    <property type="match status" value="1"/>
</dbReference>
<dbReference type="InterPro" id="IPR001251">
    <property type="entry name" value="CRAL-TRIO_dom"/>
</dbReference>
<evidence type="ECO:0000256" key="1">
    <source>
        <dbReference type="SAM" id="Coils"/>
    </source>
</evidence>
<keyword evidence="1" id="KW-0175">Coiled coil</keyword>
<evidence type="ECO:0008006" key="8">
    <source>
        <dbReference type="Google" id="ProtNLM"/>
    </source>
</evidence>
<keyword evidence="3" id="KW-0812">Transmembrane</keyword>
<dbReference type="CDD" id="cd00170">
    <property type="entry name" value="SEC14"/>
    <property type="match status" value="1"/>
</dbReference>
<keyword evidence="3" id="KW-0472">Membrane</keyword>
<reference evidence="6" key="1">
    <citation type="submission" date="2022-11" db="UniProtKB">
        <authorList>
            <consortium name="EnsemblMetazoa"/>
        </authorList>
    </citation>
    <scope>IDENTIFICATION</scope>
</reference>
<dbReference type="CTD" id="158747"/>
<dbReference type="SMART" id="SM00516">
    <property type="entry name" value="SEC14"/>
    <property type="match status" value="1"/>
</dbReference>
<dbReference type="PANTHER" id="PTHR46384">
    <property type="entry name" value="MOTILE SPERM DOMAIN-CONTAINING PROTEIN 2"/>
    <property type="match status" value="1"/>
</dbReference>
<dbReference type="PANTHER" id="PTHR46384:SF1">
    <property type="entry name" value="MOTILE SPERM DOMAIN-CONTAINING PROTEIN 2"/>
    <property type="match status" value="1"/>
</dbReference>
<dbReference type="OrthoDB" id="75724at2759"/>
<name>A0A913ZXJ9_PATMI</name>
<dbReference type="RefSeq" id="XP_038056030.1">
    <property type="nucleotide sequence ID" value="XM_038200102.1"/>
</dbReference>
<accession>A0A913ZXJ9</accession>
<dbReference type="InterPro" id="IPR013783">
    <property type="entry name" value="Ig-like_fold"/>
</dbReference>
<dbReference type="AlphaFoldDB" id="A0A913ZXJ9"/>